<gene>
    <name evidence="2" type="ORF">MBRA_46720</name>
</gene>
<dbReference type="Pfam" id="PF21833">
    <property type="entry name" value="DUF6893"/>
    <property type="match status" value="1"/>
</dbReference>
<organism evidence="2 3">
    <name type="scientific">Mycobacterium branderi</name>
    <dbReference type="NCBI Taxonomy" id="43348"/>
    <lineage>
        <taxon>Bacteria</taxon>
        <taxon>Bacillati</taxon>
        <taxon>Actinomycetota</taxon>
        <taxon>Actinomycetes</taxon>
        <taxon>Mycobacteriales</taxon>
        <taxon>Mycobacteriaceae</taxon>
        <taxon>Mycobacterium</taxon>
    </lineage>
</organism>
<dbReference type="Proteomes" id="UP000467379">
    <property type="component" value="Chromosome"/>
</dbReference>
<keyword evidence="3" id="KW-1185">Reference proteome</keyword>
<dbReference type="InterPro" id="IPR054188">
    <property type="entry name" value="DUF6893"/>
</dbReference>
<protein>
    <submittedName>
        <fullName evidence="2">Uncharacterized protein</fullName>
    </submittedName>
</protein>
<evidence type="ECO:0000313" key="2">
    <source>
        <dbReference type="EMBL" id="BBZ14477.1"/>
    </source>
</evidence>
<accession>A0ABM7KTQ8</accession>
<evidence type="ECO:0000313" key="3">
    <source>
        <dbReference type="Proteomes" id="UP000467379"/>
    </source>
</evidence>
<keyword evidence="1" id="KW-0472">Membrane</keyword>
<keyword evidence="1" id="KW-0812">Transmembrane</keyword>
<sequence length="39" mass="4337">MEVLGWVFVGILALVVLVALVMGVVSLPDAKRYLKIRHM</sequence>
<evidence type="ECO:0000256" key="1">
    <source>
        <dbReference type="SAM" id="Phobius"/>
    </source>
</evidence>
<proteinExistence type="predicted"/>
<dbReference type="EMBL" id="AP022606">
    <property type="protein sequence ID" value="BBZ14477.1"/>
    <property type="molecule type" value="Genomic_DNA"/>
</dbReference>
<name>A0ABM7KTQ8_9MYCO</name>
<dbReference type="RefSeq" id="WP_372517484.1">
    <property type="nucleotide sequence ID" value="NZ_AP022606.1"/>
</dbReference>
<keyword evidence="1" id="KW-1133">Transmembrane helix</keyword>
<feature type="transmembrane region" description="Helical" evidence="1">
    <location>
        <begin position="6"/>
        <end position="27"/>
    </location>
</feature>
<reference evidence="2 3" key="1">
    <citation type="journal article" date="2019" name="Emerg. Microbes Infect.">
        <title>Comprehensive subspecies identification of 175 nontuberculous mycobacteria species based on 7547 genomic profiles.</title>
        <authorList>
            <person name="Matsumoto Y."/>
            <person name="Kinjo T."/>
            <person name="Motooka D."/>
            <person name="Nabeya D."/>
            <person name="Jung N."/>
            <person name="Uechi K."/>
            <person name="Horii T."/>
            <person name="Iida T."/>
            <person name="Fujita J."/>
            <person name="Nakamura S."/>
        </authorList>
    </citation>
    <scope>NUCLEOTIDE SEQUENCE [LARGE SCALE GENOMIC DNA]</scope>
    <source>
        <strain evidence="2 3">JCM 12687</strain>
    </source>
</reference>